<dbReference type="Proteomes" id="UP000654918">
    <property type="component" value="Unassembled WGS sequence"/>
</dbReference>
<protein>
    <submittedName>
        <fullName evidence="1">Uncharacterized protein</fullName>
    </submittedName>
</protein>
<dbReference type="AlphaFoldDB" id="A0A8H6NA54"/>
<evidence type="ECO:0000313" key="1">
    <source>
        <dbReference type="EMBL" id="KAF6825110.1"/>
    </source>
</evidence>
<reference evidence="1" key="1">
    <citation type="journal article" date="2020" name="Phytopathology">
        <title>Genome Sequence Resources of Colletotrichum truncatum, C. plurivorum, C. musicola, and C. sojae: Four Species Pathogenic to Soybean (Glycine max).</title>
        <authorList>
            <person name="Rogerio F."/>
            <person name="Boufleur T.R."/>
            <person name="Ciampi-Guillardi M."/>
            <person name="Sukno S.A."/>
            <person name="Thon M.R."/>
            <person name="Massola Junior N.S."/>
            <person name="Baroncelli R."/>
        </authorList>
    </citation>
    <scope>NUCLEOTIDE SEQUENCE</scope>
    <source>
        <strain evidence="1">LFN00145</strain>
    </source>
</reference>
<evidence type="ECO:0000313" key="2">
    <source>
        <dbReference type="Proteomes" id="UP000654918"/>
    </source>
</evidence>
<dbReference type="EMBL" id="WIGO01000180">
    <property type="protein sequence ID" value="KAF6825110.1"/>
    <property type="molecule type" value="Genomic_DNA"/>
</dbReference>
<comment type="caution">
    <text evidence="1">The sequence shown here is derived from an EMBL/GenBank/DDBJ whole genome shotgun (WGS) entry which is preliminary data.</text>
</comment>
<accession>A0A8H6NA54</accession>
<sequence>MTPSRDLACYRHVSVLFASVAGFGRESTIAAILETNELNLESSRAAAASLAEAVLDTYMIDVPSFGGPFRLLESPGTRKLNV</sequence>
<proteinExistence type="predicted"/>
<keyword evidence="2" id="KW-1185">Reference proteome</keyword>
<gene>
    <name evidence="1" type="ORF">CPLU01_10478</name>
</gene>
<organism evidence="1 2">
    <name type="scientific">Colletotrichum plurivorum</name>
    <dbReference type="NCBI Taxonomy" id="2175906"/>
    <lineage>
        <taxon>Eukaryota</taxon>
        <taxon>Fungi</taxon>
        <taxon>Dikarya</taxon>
        <taxon>Ascomycota</taxon>
        <taxon>Pezizomycotina</taxon>
        <taxon>Sordariomycetes</taxon>
        <taxon>Hypocreomycetidae</taxon>
        <taxon>Glomerellales</taxon>
        <taxon>Glomerellaceae</taxon>
        <taxon>Colletotrichum</taxon>
        <taxon>Colletotrichum orchidearum species complex</taxon>
    </lineage>
</organism>
<name>A0A8H6NA54_9PEZI</name>